<gene>
    <name evidence="3" type="ordered locus">Clole_3283</name>
</gene>
<proteinExistence type="inferred from homology"/>
<reference evidence="3 4" key="1">
    <citation type="journal article" date="2011" name="J. Bacteriol.">
        <title>Complete genome sequence of the cellulose-degrading bacterium Cellulosilyticum lentocellum.</title>
        <authorList>
            <consortium name="US DOE Joint Genome Institute"/>
            <person name="Miller D.A."/>
            <person name="Suen G."/>
            <person name="Bruce D."/>
            <person name="Copeland A."/>
            <person name="Cheng J.F."/>
            <person name="Detter C."/>
            <person name="Goodwin L.A."/>
            <person name="Han C.S."/>
            <person name="Hauser L.J."/>
            <person name="Land M.L."/>
            <person name="Lapidus A."/>
            <person name="Lucas S."/>
            <person name="Meincke L."/>
            <person name="Pitluck S."/>
            <person name="Tapia R."/>
            <person name="Teshima H."/>
            <person name="Woyke T."/>
            <person name="Fox B.G."/>
            <person name="Angert E.R."/>
            <person name="Currie C.R."/>
        </authorList>
    </citation>
    <scope>NUCLEOTIDE SEQUENCE [LARGE SCALE GENOMIC DNA]</scope>
    <source>
        <strain evidence="4">ATCC 49066 / DSM 5427 / NCIMB 11756 / RHM5</strain>
    </source>
</reference>
<dbReference type="NCBIfam" id="TIGR01994">
    <property type="entry name" value="SUF_scaf_2"/>
    <property type="match status" value="1"/>
</dbReference>
<evidence type="ECO:0000259" key="2">
    <source>
        <dbReference type="Pfam" id="PF01592"/>
    </source>
</evidence>
<dbReference type="Gene3D" id="3.90.1010.10">
    <property type="match status" value="1"/>
</dbReference>
<dbReference type="KEGG" id="cle:Clole_3283"/>
<evidence type="ECO:0000313" key="3">
    <source>
        <dbReference type="EMBL" id="ADZ84975.1"/>
    </source>
</evidence>
<accession>F2JQJ1</accession>
<feature type="domain" description="NIF system FeS cluster assembly NifU N-terminal" evidence="2">
    <location>
        <begin position="7"/>
        <end position="127"/>
    </location>
</feature>
<protein>
    <submittedName>
        <fullName evidence="3">SUF system FeS assembly protein, NifU family</fullName>
    </submittedName>
</protein>
<dbReference type="Proteomes" id="UP000008467">
    <property type="component" value="Chromosome"/>
</dbReference>
<sequence length="142" mass="15947">MNLDLIYTELIAEHSQYSPYKGELEEATIRERGHNPSCGDDIHLDICIEDGKVAKMRFHGVGCAISQASTSMMIELLEGKTVDEAMELAETFIKMIKKEITSEEELAVLEDAMTFQSISTMPARVKCAVLSWYTLKKAIEKL</sequence>
<organism evidence="3 4">
    <name type="scientific">Cellulosilyticum lentocellum (strain ATCC 49066 / DSM 5427 / NCIMB 11756 / RHM5)</name>
    <name type="common">Clostridium lentocellum</name>
    <dbReference type="NCBI Taxonomy" id="642492"/>
    <lineage>
        <taxon>Bacteria</taxon>
        <taxon>Bacillati</taxon>
        <taxon>Bacillota</taxon>
        <taxon>Clostridia</taxon>
        <taxon>Lachnospirales</taxon>
        <taxon>Cellulosilyticaceae</taxon>
        <taxon>Cellulosilyticum</taxon>
    </lineage>
</organism>
<dbReference type="HOGENOM" id="CLU_079283_4_0_9"/>
<dbReference type="AlphaFoldDB" id="F2JQJ1"/>
<dbReference type="GO" id="GO:0051536">
    <property type="term" value="F:iron-sulfur cluster binding"/>
    <property type="evidence" value="ECO:0007669"/>
    <property type="project" value="InterPro"/>
</dbReference>
<comment type="similarity">
    <text evidence="1">Belongs to the NifU family.</text>
</comment>
<evidence type="ECO:0000313" key="4">
    <source>
        <dbReference type="Proteomes" id="UP000008467"/>
    </source>
</evidence>
<dbReference type="STRING" id="642492.Clole_3283"/>
<dbReference type="InterPro" id="IPR002871">
    <property type="entry name" value="NIF_FeS_clus_asmbl_NifU_N"/>
</dbReference>
<dbReference type="GO" id="GO:0016226">
    <property type="term" value="P:iron-sulfur cluster assembly"/>
    <property type="evidence" value="ECO:0007669"/>
    <property type="project" value="InterPro"/>
</dbReference>
<dbReference type="eggNOG" id="COG0822">
    <property type="taxonomic scope" value="Bacteria"/>
</dbReference>
<dbReference type="RefSeq" id="WP_013658253.1">
    <property type="nucleotide sequence ID" value="NC_015275.1"/>
</dbReference>
<dbReference type="CDD" id="cd06664">
    <property type="entry name" value="IscU_like"/>
    <property type="match status" value="1"/>
</dbReference>
<dbReference type="PANTHER" id="PTHR10093">
    <property type="entry name" value="IRON-SULFUR CLUSTER ASSEMBLY ENZYME NIFU HOMOLOG"/>
    <property type="match status" value="1"/>
</dbReference>
<evidence type="ECO:0000256" key="1">
    <source>
        <dbReference type="ARBA" id="ARBA00006420"/>
    </source>
</evidence>
<dbReference type="Pfam" id="PF01592">
    <property type="entry name" value="NifU_N"/>
    <property type="match status" value="1"/>
</dbReference>
<dbReference type="GO" id="GO:0005506">
    <property type="term" value="F:iron ion binding"/>
    <property type="evidence" value="ECO:0007669"/>
    <property type="project" value="InterPro"/>
</dbReference>
<keyword evidence="4" id="KW-1185">Reference proteome</keyword>
<dbReference type="SUPFAM" id="SSF82649">
    <property type="entry name" value="SufE/NifU"/>
    <property type="match status" value="1"/>
</dbReference>
<dbReference type="FunFam" id="3.90.1010.10:FF:000002">
    <property type="entry name" value="Iron-sulfur cluster assembly scaffold protein NifU"/>
    <property type="match status" value="1"/>
</dbReference>
<dbReference type="EMBL" id="CP002582">
    <property type="protein sequence ID" value="ADZ84975.1"/>
    <property type="molecule type" value="Genomic_DNA"/>
</dbReference>
<name>F2JQJ1_CELLD</name>